<evidence type="ECO:0000256" key="11">
    <source>
        <dbReference type="RuleBase" id="RU366059"/>
    </source>
</evidence>
<gene>
    <name evidence="14" type="ORF">DFE_2419</name>
</gene>
<comment type="cofactor">
    <cofactor evidence="1 11">
        <name>[4Fe-4S] cluster</name>
        <dbReference type="ChEBI" id="CHEBI:49883"/>
    </cofactor>
</comment>
<proteinExistence type="inferred from homology"/>
<dbReference type="PANTHER" id="PTHR30182">
    <property type="entry name" value="L-SERINE DEHYDRATASE"/>
    <property type="match status" value="1"/>
</dbReference>
<dbReference type="InterPro" id="IPR029009">
    <property type="entry name" value="ASB_dom_sf"/>
</dbReference>
<dbReference type="OrthoDB" id="9805537at2"/>
<evidence type="ECO:0000259" key="13">
    <source>
        <dbReference type="Pfam" id="PF03315"/>
    </source>
</evidence>
<dbReference type="EMBL" id="AP017378">
    <property type="protein sequence ID" value="BBD09145.1"/>
    <property type="molecule type" value="Genomic_DNA"/>
</dbReference>
<evidence type="ECO:0000256" key="4">
    <source>
        <dbReference type="ARBA" id="ARBA00022432"/>
    </source>
</evidence>
<feature type="domain" description="Serine dehydratase-like alpha subunit" evidence="12">
    <location>
        <begin position="185"/>
        <end position="448"/>
    </location>
</feature>
<evidence type="ECO:0000313" key="15">
    <source>
        <dbReference type="Proteomes" id="UP000269883"/>
    </source>
</evidence>
<dbReference type="AlphaFoldDB" id="A0A2Z6B111"/>
<keyword evidence="7 11" id="KW-0408">Iron</keyword>
<dbReference type="RefSeq" id="WP_126379870.1">
    <property type="nucleotide sequence ID" value="NZ_AP017378.1"/>
</dbReference>
<dbReference type="NCBIfam" id="TIGR00720">
    <property type="entry name" value="sda_mono"/>
    <property type="match status" value="1"/>
</dbReference>
<dbReference type="PANTHER" id="PTHR30182:SF1">
    <property type="entry name" value="L-SERINE DEHYDRATASE 1"/>
    <property type="match status" value="1"/>
</dbReference>
<keyword evidence="15" id="KW-1185">Reference proteome</keyword>
<dbReference type="InterPro" id="IPR005130">
    <property type="entry name" value="Ser_deHydtase-like_asu"/>
</dbReference>
<dbReference type="Pfam" id="PF03315">
    <property type="entry name" value="SDH_beta"/>
    <property type="match status" value="1"/>
</dbReference>
<evidence type="ECO:0000259" key="12">
    <source>
        <dbReference type="Pfam" id="PF03313"/>
    </source>
</evidence>
<keyword evidence="9 11" id="KW-0456">Lyase</keyword>
<evidence type="ECO:0000256" key="5">
    <source>
        <dbReference type="ARBA" id="ARBA00022485"/>
    </source>
</evidence>
<dbReference type="Proteomes" id="UP000269883">
    <property type="component" value="Chromosome"/>
</dbReference>
<evidence type="ECO:0000256" key="6">
    <source>
        <dbReference type="ARBA" id="ARBA00022723"/>
    </source>
</evidence>
<evidence type="ECO:0000256" key="8">
    <source>
        <dbReference type="ARBA" id="ARBA00023014"/>
    </source>
</evidence>
<evidence type="ECO:0000256" key="1">
    <source>
        <dbReference type="ARBA" id="ARBA00001966"/>
    </source>
</evidence>
<dbReference type="GO" id="GO:0003941">
    <property type="term" value="F:L-serine ammonia-lyase activity"/>
    <property type="evidence" value="ECO:0007669"/>
    <property type="project" value="UniProtKB-UniRule"/>
</dbReference>
<dbReference type="GO" id="GO:0051539">
    <property type="term" value="F:4 iron, 4 sulfur cluster binding"/>
    <property type="evidence" value="ECO:0007669"/>
    <property type="project" value="UniProtKB-UniRule"/>
</dbReference>
<comment type="similarity">
    <text evidence="3 11">Belongs to the iron-sulfur dependent L-serine dehydratase family.</text>
</comment>
<dbReference type="Pfam" id="PF03313">
    <property type="entry name" value="SDH_alpha"/>
    <property type="match status" value="1"/>
</dbReference>
<comment type="pathway">
    <text evidence="2">Carbohydrate biosynthesis; gluconeogenesis.</text>
</comment>
<dbReference type="KEGG" id="dfl:DFE_2419"/>
<comment type="catalytic activity">
    <reaction evidence="10 11">
        <text>L-serine = pyruvate + NH4(+)</text>
        <dbReference type="Rhea" id="RHEA:19169"/>
        <dbReference type="ChEBI" id="CHEBI:15361"/>
        <dbReference type="ChEBI" id="CHEBI:28938"/>
        <dbReference type="ChEBI" id="CHEBI:33384"/>
        <dbReference type="EC" id="4.3.1.17"/>
    </reaction>
</comment>
<name>A0A2Z6B111_9BACT</name>
<protein>
    <recommendedName>
        <fullName evidence="11">L-serine dehydratase</fullName>
        <ecNumber evidence="11">4.3.1.17</ecNumber>
    </recommendedName>
</protein>
<organism evidence="14 15">
    <name type="scientific">Desulfovibrio ferrophilus</name>
    <dbReference type="NCBI Taxonomy" id="241368"/>
    <lineage>
        <taxon>Bacteria</taxon>
        <taxon>Pseudomonadati</taxon>
        <taxon>Thermodesulfobacteriota</taxon>
        <taxon>Desulfovibrionia</taxon>
        <taxon>Desulfovibrionales</taxon>
        <taxon>Desulfovibrionaceae</taxon>
        <taxon>Desulfovibrio</taxon>
    </lineage>
</organism>
<evidence type="ECO:0000256" key="2">
    <source>
        <dbReference type="ARBA" id="ARBA00004742"/>
    </source>
</evidence>
<evidence type="ECO:0000256" key="10">
    <source>
        <dbReference type="ARBA" id="ARBA00049406"/>
    </source>
</evidence>
<dbReference type="GO" id="GO:0006094">
    <property type="term" value="P:gluconeogenesis"/>
    <property type="evidence" value="ECO:0007669"/>
    <property type="project" value="UniProtKB-KW"/>
</dbReference>
<evidence type="ECO:0000313" key="14">
    <source>
        <dbReference type="EMBL" id="BBD09145.1"/>
    </source>
</evidence>
<dbReference type="GO" id="GO:0046872">
    <property type="term" value="F:metal ion binding"/>
    <property type="evidence" value="ECO:0007669"/>
    <property type="project" value="UniProtKB-KW"/>
</dbReference>
<dbReference type="InterPro" id="IPR004644">
    <property type="entry name" value="Fe-S_L-Ser_mono"/>
</dbReference>
<keyword evidence="8 11" id="KW-0411">Iron-sulfur</keyword>
<sequence length="454" mass="49068">MNAITTSVFDLFSIGPGPSSSHTIGPMRAAYDFLTRVRELPPSELTRAGKLTVQLFGSLSATGDGHGTDKAVLAGLLGYLPESVPQELLDDLLEHPKDTHPLPVEDCRVMLGPQTVIFDNLEHDFPFNNTLVLTLLAGSTPLLTMEYYSTGGGFVQWKGWQEPDLGQPPHPYETMAQLKAQLQAKDLRLHQLILENEKALHGRSEREIYDQLDLIARSMENAVRRGCDTEGKLPGCIGLSRKAPTLVRRAKESEHSADRFLMLLDAYAMAAAEENAAGHVVVTAPTSGSSGVIPSILYALHNHMGSDRQTIREAFLTAAAVGFLVKHNASIAGAEVGCQGEIGTASAMAAAMLAYAKGYRFQVAENAAEIALEHHLGLTCDPVGGYVQIPCIERNAMGAVKAYNAYLMATLGDPTTQIIDLDKAIWTMNQTGRDMHCKYKETSLGGLALNNPKC</sequence>
<evidence type="ECO:0000256" key="9">
    <source>
        <dbReference type="ARBA" id="ARBA00023239"/>
    </source>
</evidence>
<dbReference type="EC" id="4.3.1.17" evidence="11"/>
<dbReference type="InterPro" id="IPR005131">
    <property type="entry name" value="Ser_deHydtase_bsu"/>
</dbReference>
<feature type="domain" description="Serine dehydratase beta chain" evidence="13">
    <location>
        <begin position="7"/>
        <end position="158"/>
    </location>
</feature>
<keyword evidence="4 11" id="KW-0312">Gluconeogenesis</keyword>
<dbReference type="Gene3D" id="3.30.1330.90">
    <property type="entry name" value="D-3-phosphoglycerate dehydrogenase, domain 3"/>
    <property type="match status" value="1"/>
</dbReference>
<accession>A0A2Z6B111</accession>
<keyword evidence="5 11" id="KW-0004">4Fe-4S</keyword>
<keyword evidence="6 11" id="KW-0479">Metal-binding</keyword>
<dbReference type="InterPro" id="IPR051318">
    <property type="entry name" value="Fe-S_L-Ser"/>
</dbReference>
<evidence type="ECO:0000256" key="7">
    <source>
        <dbReference type="ARBA" id="ARBA00023004"/>
    </source>
</evidence>
<reference evidence="14 15" key="1">
    <citation type="journal article" date="2018" name="Sci. Adv.">
        <title>Multi-heme cytochromes provide a pathway for survival in energy-limited environments.</title>
        <authorList>
            <person name="Deng X."/>
            <person name="Dohmae N."/>
            <person name="Nealson K.H."/>
            <person name="Hashimoto K."/>
            <person name="Okamoto A."/>
        </authorList>
    </citation>
    <scope>NUCLEOTIDE SEQUENCE [LARGE SCALE GENOMIC DNA]</scope>
    <source>
        <strain evidence="14 15">IS5</strain>
    </source>
</reference>
<evidence type="ECO:0000256" key="3">
    <source>
        <dbReference type="ARBA" id="ARBA00008636"/>
    </source>
</evidence>
<dbReference type="SUPFAM" id="SSF143548">
    <property type="entry name" value="Serine metabolism enzymes domain"/>
    <property type="match status" value="1"/>
</dbReference>